<reference evidence="2 3" key="1">
    <citation type="submission" date="2017-01" db="EMBL/GenBank/DDBJ databases">
        <authorList>
            <consortium name="Urmite Genomes"/>
        </authorList>
    </citation>
    <scope>NUCLEOTIDE SEQUENCE [LARGE SCALE GENOMIC DNA]</scope>
    <source>
        <strain evidence="2 3">AB57</strain>
    </source>
</reference>
<dbReference type="EMBL" id="FUFA01000004">
    <property type="protein sequence ID" value="SPM33938.1"/>
    <property type="molecule type" value="Genomic_DNA"/>
</dbReference>
<dbReference type="STRING" id="1841860.GCA_900157375_01747"/>
<evidence type="ECO:0000313" key="2">
    <source>
        <dbReference type="EMBL" id="SPM33938.1"/>
    </source>
</evidence>
<keyword evidence="3" id="KW-1185">Reference proteome</keyword>
<feature type="region of interest" description="Disordered" evidence="1">
    <location>
        <begin position="320"/>
        <end position="343"/>
    </location>
</feature>
<sequence>MSENPGDAVDPVAGALQAWQSAHDALGPRHETTLTALLALAEARQNAGDTPGAVRDAAAVLDVRREALGPEHPETLVVAGAVARWRFLLGDPAAVDQLRQLLPAMVHALGVEHTDTLRAIHVVAYVEYPDEDPGSRLVRWVRLCGAETRAFGVEHEVTLSAAYMVAQARYDLGDPFGASSDAVSVVMYRRQRLGEHHPETLATQLTRLAWLGEATGATTFVLKSLDELITAAGNALGQDNEITLQARYILALWTPRTAGNDVDWISEWEPLADDLARGLGDEHPLTAAAREQLAAVRTEWEQDLDEVRSLAFELFVDMESEERDVDQPPGRDWGEPGNLDDDAVDKVTEDADDERSQRADLMENVVAAKKALSRSVRAAGNDAHETLLWRYFLAWQFWEGHEFETAGQRTRRLIDDCTRLLGGDHELTEASRTMLHFVDTQTWTGLPLFWDGSAKV</sequence>
<dbReference type="InterPro" id="IPR053137">
    <property type="entry name" value="NLR-like"/>
</dbReference>
<dbReference type="OrthoDB" id="3884841at2"/>
<dbReference type="InterPro" id="IPR011990">
    <property type="entry name" value="TPR-like_helical_dom_sf"/>
</dbReference>
<gene>
    <name evidence="2" type="ORF">MRAB57_1745</name>
</gene>
<dbReference type="Proteomes" id="UP000240988">
    <property type="component" value="Unassembled WGS sequence"/>
</dbReference>
<evidence type="ECO:0000313" key="3">
    <source>
        <dbReference type="Proteomes" id="UP000240988"/>
    </source>
</evidence>
<dbReference type="Pfam" id="PF13424">
    <property type="entry name" value="TPR_12"/>
    <property type="match status" value="1"/>
</dbReference>
<name>A0A2U3NQZ0_9MYCO</name>
<evidence type="ECO:0008006" key="4">
    <source>
        <dbReference type="Google" id="ProtNLM"/>
    </source>
</evidence>
<dbReference type="AlphaFoldDB" id="A0A2U3NQZ0"/>
<dbReference type="PANTHER" id="PTHR46082">
    <property type="entry name" value="ATP/GTP-BINDING PROTEIN-RELATED"/>
    <property type="match status" value="1"/>
</dbReference>
<dbReference type="PANTHER" id="PTHR46082:SF6">
    <property type="entry name" value="AAA+ ATPASE DOMAIN-CONTAINING PROTEIN-RELATED"/>
    <property type="match status" value="1"/>
</dbReference>
<accession>A0A2U3NQZ0</accession>
<dbReference type="RefSeq" id="WP_077087214.1">
    <property type="nucleotide sequence ID" value="NZ_LT721901.1"/>
</dbReference>
<dbReference type="Gene3D" id="1.25.40.10">
    <property type="entry name" value="Tetratricopeptide repeat domain"/>
    <property type="match status" value="2"/>
</dbReference>
<protein>
    <recommendedName>
        <fullName evidence="4">Tetratricopeptide repeat protein</fullName>
    </recommendedName>
</protein>
<evidence type="ECO:0000256" key="1">
    <source>
        <dbReference type="SAM" id="MobiDB-lite"/>
    </source>
</evidence>
<proteinExistence type="predicted"/>
<organism evidence="2 3">
    <name type="scientific">Mycobacterium rhizamassiliense</name>
    <dbReference type="NCBI Taxonomy" id="1841860"/>
    <lineage>
        <taxon>Bacteria</taxon>
        <taxon>Bacillati</taxon>
        <taxon>Actinomycetota</taxon>
        <taxon>Actinomycetes</taxon>
        <taxon>Mycobacteriales</taxon>
        <taxon>Mycobacteriaceae</taxon>
        <taxon>Mycobacterium</taxon>
    </lineage>
</organism>